<dbReference type="Gene3D" id="3.40.50.720">
    <property type="entry name" value="NAD(P)-binding Rossmann-like Domain"/>
    <property type="match status" value="1"/>
</dbReference>
<dbReference type="InterPro" id="IPR051606">
    <property type="entry name" value="Polyketide_Oxido-like"/>
</dbReference>
<organism evidence="2 3">
    <name type="scientific">Vermiconidia calcicola</name>
    <dbReference type="NCBI Taxonomy" id="1690605"/>
    <lineage>
        <taxon>Eukaryota</taxon>
        <taxon>Fungi</taxon>
        <taxon>Dikarya</taxon>
        <taxon>Ascomycota</taxon>
        <taxon>Pezizomycotina</taxon>
        <taxon>Dothideomycetes</taxon>
        <taxon>Dothideomycetidae</taxon>
        <taxon>Mycosphaerellales</taxon>
        <taxon>Extremaceae</taxon>
        <taxon>Vermiconidia</taxon>
    </lineage>
</organism>
<dbReference type="SUPFAM" id="SSF51735">
    <property type="entry name" value="NAD(P)-binding Rossmann-fold domains"/>
    <property type="match status" value="1"/>
</dbReference>
<accession>A0AAV9Q8T1</accession>
<dbReference type="Proteomes" id="UP001345827">
    <property type="component" value="Unassembled WGS sequence"/>
</dbReference>
<evidence type="ECO:0008006" key="4">
    <source>
        <dbReference type="Google" id="ProtNLM"/>
    </source>
</evidence>
<evidence type="ECO:0000313" key="3">
    <source>
        <dbReference type="Proteomes" id="UP001345827"/>
    </source>
</evidence>
<protein>
    <recommendedName>
        <fullName evidence="4">NAD(P)-binding domain-containing protein</fullName>
    </recommendedName>
</protein>
<evidence type="ECO:0000313" key="2">
    <source>
        <dbReference type="EMBL" id="KAK5536523.1"/>
    </source>
</evidence>
<dbReference type="EMBL" id="JAXLQG010000008">
    <property type="protein sequence ID" value="KAK5536523.1"/>
    <property type="molecule type" value="Genomic_DNA"/>
</dbReference>
<gene>
    <name evidence="2" type="ORF">LTR25_005197</name>
</gene>
<comment type="similarity">
    <text evidence="1">Belongs to the avfA family.</text>
</comment>
<name>A0AAV9Q8T1_9PEZI</name>
<dbReference type="PANTHER" id="PTHR43355:SF2">
    <property type="entry name" value="FLAVIN REDUCTASE (NADPH)"/>
    <property type="match status" value="1"/>
</dbReference>
<evidence type="ECO:0000256" key="1">
    <source>
        <dbReference type="ARBA" id="ARBA00038376"/>
    </source>
</evidence>
<proteinExistence type="inferred from homology"/>
<reference evidence="2 3" key="1">
    <citation type="submission" date="2023-06" db="EMBL/GenBank/DDBJ databases">
        <title>Black Yeasts Isolated from many extreme environments.</title>
        <authorList>
            <person name="Coleine C."/>
            <person name="Stajich J.E."/>
            <person name="Selbmann L."/>
        </authorList>
    </citation>
    <scope>NUCLEOTIDE SEQUENCE [LARGE SCALE GENOMIC DNA]</scope>
    <source>
        <strain evidence="2 3">CCFEE 5887</strain>
    </source>
</reference>
<dbReference type="InterPro" id="IPR036291">
    <property type="entry name" value="NAD(P)-bd_dom_sf"/>
</dbReference>
<comment type="caution">
    <text evidence="2">The sequence shown here is derived from an EMBL/GenBank/DDBJ whole genome shotgun (WGS) entry which is preliminary data.</text>
</comment>
<dbReference type="PANTHER" id="PTHR43355">
    <property type="entry name" value="FLAVIN REDUCTASE (NADPH)"/>
    <property type="match status" value="1"/>
</dbReference>
<dbReference type="GO" id="GO:0016646">
    <property type="term" value="F:oxidoreductase activity, acting on the CH-NH group of donors, NAD or NADP as acceptor"/>
    <property type="evidence" value="ECO:0007669"/>
    <property type="project" value="TreeGrafter"/>
</dbReference>
<sequence>MHRNLLILGGSGKSGIKIVQQAIERGHIVTAYARNATRLKEEHGSAISEGLLTLSYYLFPKGPGGYYSHTFQIIECEISSLRERLSPSFSKVDAIISVLGPNSLSYTGTEIAQLYEWIIAELRHLPVAQRPYLLVTSTQSIVDPEDGVDFFTKIHIFFIMMIAPGARRETMAIKDVFMREVKSHDTEVDWTVCRLNLLRDSGLPIEGGKAGYVGKKGWISTMDRAQLACWLIREAEKEPAERKWVRKMPALWGDDAV</sequence>
<dbReference type="AlphaFoldDB" id="A0AAV9Q8T1"/>
<keyword evidence="3" id="KW-1185">Reference proteome</keyword>